<dbReference type="CDD" id="cd13919">
    <property type="entry name" value="CuRO_HCO_II_like_5"/>
    <property type="match status" value="1"/>
</dbReference>
<dbReference type="EC" id="7.1.1.9" evidence="11"/>
<evidence type="ECO:0000313" key="15">
    <source>
        <dbReference type="EMBL" id="RUT00427.1"/>
    </source>
</evidence>
<keyword evidence="6" id="KW-1278">Translocase</keyword>
<dbReference type="GO" id="GO:0005507">
    <property type="term" value="F:copper ion binding"/>
    <property type="evidence" value="ECO:0007669"/>
    <property type="project" value="InterPro"/>
</dbReference>
<keyword evidence="8 12" id="KW-1133">Transmembrane helix</keyword>
<keyword evidence="7 10" id="KW-0249">Electron transport</keyword>
<evidence type="ECO:0000256" key="6">
    <source>
        <dbReference type="ARBA" id="ARBA00022967"/>
    </source>
</evidence>
<keyword evidence="11" id="KW-0479">Metal-binding</keyword>
<comment type="catalytic activity">
    <reaction evidence="11">
        <text>4 Fe(II)-[cytochrome c] + O2 + 8 H(+)(in) = 4 Fe(III)-[cytochrome c] + 2 H2O + 4 H(+)(out)</text>
        <dbReference type="Rhea" id="RHEA:11436"/>
        <dbReference type="Rhea" id="RHEA-COMP:10350"/>
        <dbReference type="Rhea" id="RHEA-COMP:14399"/>
        <dbReference type="ChEBI" id="CHEBI:15377"/>
        <dbReference type="ChEBI" id="CHEBI:15378"/>
        <dbReference type="ChEBI" id="CHEBI:15379"/>
        <dbReference type="ChEBI" id="CHEBI:29033"/>
        <dbReference type="ChEBI" id="CHEBI:29034"/>
        <dbReference type="EC" id="7.1.1.9"/>
    </reaction>
</comment>
<sequence>MKIRTIVTLVIVTLALSVVSLWMGNLSHSWFPPQATAESLLIDDLFSFLVTLGTFIFFGVTGTLTYSILFQRAGKYDMSDGPPIEGNVKLEVIWTAIPFFLVIWIGTYSYQIYDQMGILGPMEHVHLMESAEAASMDTPSKKITEVEVIAKQWSWEFRYKGANVSSTELHLPSAQRVRLKLTSADVIHGLYIPAFRLKQDIIPQQVIDFEFTPIRVGKYRLRDSQFSGTYFAAMQTNVVVETPEDFSNWLVQTAKLEPKPSYNQAFAEYQQQSKQTIKGWDSVAPATPPVVNYSTQKDS</sequence>
<dbReference type="InterPro" id="IPR045187">
    <property type="entry name" value="CcO_II"/>
</dbReference>
<evidence type="ECO:0000256" key="4">
    <source>
        <dbReference type="ARBA" id="ARBA00022660"/>
    </source>
</evidence>
<name>A0A3S1C590_9CYAN</name>
<accession>A0A3S1C590</accession>
<keyword evidence="11" id="KW-0186">Copper</keyword>
<evidence type="ECO:0000259" key="14">
    <source>
        <dbReference type="PROSITE" id="PS50999"/>
    </source>
</evidence>
<comment type="subcellular location">
    <subcellularLocation>
        <location evidence="10">Cell membrane</location>
        <topology evidence="10">Multi-pass membrane protein</topology>
    </subcellularLocation>
    <subcellularLocation>
        <location evidence="1">Membrane</location>
        <topology evidence="1">Multi-pass membrane protein</topology>
    </subcellularLocation>
</comment>
<dbReference type="Pfam" id="PF02790">
    <property type="entry name" value="COX2_TM"/>
    <property type="match status" value="1"/>
</dbReference>
<dbReference type="PROSITE" id="PS50999">
    <property type="entry name" value="COX2_TM"/>
    <property type="match status" value="1"/>
</dbReference>
<gene>
    <name evidence="15" type="primary">ctaC</name>
    <name evidence="15" type="ORF">DSM106972_075550</name>
</gene>
<evidence type="ECO:0000256" key="9">
    <source>
        <dbReference type="ARBA" id="ARBA00023136"/>
    </source>
</evidence>
<evidence type="ECO:0000256" key="3">
    <source>
        <dbReference type="ARBA" id="ARBA00022448"/>
    </source>
</evidence>
<dbReference type="GO" id="GO:0005886">
    <property type="term" value="C:plasma membrane"/>
    <property type="evidence" value="ECO:0007669"/>
    <property type="project" value="UniProtKB-SubCell"/>
</dbReference>
<dbReference type="PROSITE" id="PS50857">
    <property type="entry name" value="COX2_CUA"/>
    <property type="match status" value="1"/>
</dbReference>
<dbReference type="OrthoDB" id="9781261at2"/>
<feature type="domain" description="Cytochrome oxidase subunit II transmembrane region profile" evidence="14">
    <location>
        <begin position="23"/>
        <end position="120"/>
    </location>
</feature>
<keyword evidence="16" id="KW-1185">Reference proteome</keyword>
<evidence type="ECO:0000313" key="16">
    <source>
        <dbReference type="Proteomes" id="UP000271624"/>
    </source>
</evidence>
<dbReference type="GO" id="GO:0042773">
    <property type="term" value="P:ATP synthesis coupled electron transport"/>
    <property type="evidence" value="ECO:0007669"/>
    <property type="project" value="TreeGrafter"/>
</dbReference>
<dbReference type="InterPro" id="IPR008972">
    <property type="entry name" value="Cupredoxin"/>
</dbReference>
<dbReference type="PANTHER" id="PTHR22888:SF9">
    <property type="entry name" value="CYTOCHROME C OXIDASE SUBUNIT 2"/>
    <property type="match status" value="1"/>
</dbReference>
<evidence type="ECO:0000256" key="8">
    <source>
        <dbReference type="ARBA" id="ARBA00022989"/>
    </source>
</evidence>
<dbReference type="Gene3D" id="2.60.40.420">
    <property type="entry name" value="Cupredoxins - blue copper proteins"/>
    <property type="match status" value="1"/>
</dbReference>
<dbReference type="InterPro" id="IPR002429">
    <property type="entry name" value="CcO_II-like_C"/>
</dbReference>
<keyword evidence="9 12" id="KW-0472">Membrane</keyword>
<evidence type="ECO:0000256" key="12">
    <source>
        <dbReference type="SAM" id="Phobius"/>
    </source>
</evidence>
<evidence type="ECO:0000259" key="13">
    <source>
        <dbReference type="PROSITE" id="PS50857"/>
    </source>
</evidence>
<feature type="domain" description="Cytochrome oxidase subunit II copper A binding" evidence="13">
    <location>
        <begin position="141"/>
        <end position="252"/>
    </location>
</feature>
<reference evidence="15" key="1">
    <citation type="submission" date="2018-12" db="EMBL/GenBank/DDBJ databases">
        <authorList>
            <person name="Will S."/>
            <person name="Neumann-Schaal M."/>
            <person name="Henke P."/>
        </authorList>
    </citation>
    <scope>NUCLEOTIDE SEQUENCE</scope>
    <source>
        <strain evidence="15">PCC 7102</strain>
    </source>
</reference>
<comment type="function">
    <text evidence="11">Subunits I and II form the functional core of the enzyme complex. Electrons originating in cytochrome c are transferred via heme a and Cu(A) to the binuclear center formed by heme a3 and Cu(B).</text>
</comment>
<organism evidence="15 16">
    <name type="scientific">Dulcicalothrix desertica PCC 7102</name>
    <dbReference type="NCBI Taxonomy" id="232991"/>
    <lineage>
        <taxon>Bacteria</taxon>
        <taxon>Bacillati</taxon>
        <taxon>Cyanobacteriota</taxon>
        <taxon>Cyanophyceae</taxon>
        <taxon>Nostocales</taxon>
        <taxon>Calotrichaceae</taxon>
        <taxon>Dulcicalothrix</taxon>
    </lineage>
</organism>
<dbReference type="SUPFAM" id="SSF49503">
    <property type="entry name" value="Cupredoxins"/>
    <property type="match status" value="1"/>
</dbReference>
<dbReference type="Proteomes" id="UP000271624">
    <property type="component" value="Unassembled WGS sequence"/>
</dbReference>
<feature type="transmembrane region" description="Helical" evidence="12">
    <location>
        <begin position="90"/>
        <end position="110"/>
    </location>
</feature>
<comment type="cofactor">
    <cofactor evidence="11">
        <name>Cu cation</name>
        <dbReference type="ChEBI" id="CHEBI:23378"/>
    </cofactor>
    <text evidence="11">Binds a copper A center.</text>
</comment>
<comment type="caution">
    <text evidence="15">The sequence shown here is derived from an EMBL/GenBank/DDBJ whole genome shotgun (WGS) entry which is preliminary data.</text>
</comment>
<proteinExistence type="inferred from homology"/>
<keyword evidence="4 10" id="KW-0679">Respiratory chain</keyword>
<dbReference type="EMBL" id="RSCL01000024">
    <property type="protein sequence ID" value="RUT00427.1"/>
    <property type="molecule type" value="Genomic_DNA"/>
</dbReference>
<protein>
    <recommendedName>
        <fullName evidence="11">Cytochrome c oxidase subunit 2</fullName>
        <ecNumber evidence="11">7.1.1.9</ecNumber>
    </recommendedName>
</protein>
<feature type="transmembrane region" description="Helical" evidence="12">
    <location>
        <begin position="45"/>
        <end position="69"/>
    </location>
</feature>
<dbReference type="RefSeq" id="WP_127085639.1">
    <property type="nucleotide sequence ID" value="NZ_RSCL01000024.1"/>
</dbReference>
<dbReference type="AlphaFoldDB" id="A0A3S1C590"/>
<comment type="similarity">
    <text evidence="2 10">Belongs to the cytochrome c oxidase subunit 2 family.</text>
</comment>
<evidence type="ECO:0000256" key="7">
    <source>
        <dbReference type="ARBA" id="ARBA00022982"/>
    </source>
</evidence>
<reference evidence="15" key="2">
    <citation type="journal article" date="2019" name="Genome Biol. Evol.">
        <title>Day and night: Metabolic profiles and evolutionary relationships of six axenic non-marine cyanobacteria.</title>
        <authorList>
            <person name="Will S.E."/>
            <person name="Henke P."/>
            <person name="Boedeker C."/>
            <person name="Huang S."/>
            <person name="Brinkmann H."/>
            <person name="Rohde M."/>
            <person name="Jarek M."/>
            <person name="Friedl T."/>
            <person name="Seufert S."/>
            <person name="Schumacher M."/>
            <person name="Overmann J."/>
            <person name="Neumann-Schaal M."/>
            <person name="Petersen J."/>
        </authorList>
    </citation>
    <scope>NUCLEOTIDE SEQUENCE [LARGE SCALE GENOMIC DNA]</scope>
    <source>
        <strain evidence="15">PCC 7102</strain>
    </source>
</reference>
<dbReference type="Gene3D" id="1.10.287.90">
    <property type="match status" value="1"/>
</dbReference>
<dbReference type="SUPFAM" id="SSF81464">
    <property type="entry name" value="Cytochrome c oxidase subunit II-like, transmembrane region"/>
    <property type="match status" value="1"/>
</dbReference>
<dbReference type="GO" id="GO:0004129">
    <property type="term" value="F:cytochrome-c oxidase activity"/>
    <property type="evidence" value="ECO:0007669"/>
    <property type="project" value="UniProtKB-EC"/>
</dbReference>
<evidence type="ECO:0000256" key="11">
    <source>
        <dbReference type="RuleBase" id="RU004024"/>
    </source>
</evidence>
<dbReference type="InterPro" id="IPR011759">
    <property type="entry name" value="Cyt_c_oxidase_su2_TM_dom"/>
</dbReference>
<keyword evidence="3 10" id="KW-0813">Transport</keyword>
<evidence type="ECO:0000256" key="1">
    <source>
        <dbReference type="ARBA" id="ARBA00004141"/>
    </source>
</evidence>
<evidence type="ECO:0000256" key="10">
    <source>
        <dbReference type="RuleBase" id="RU000456"/>
    </source>
</evidence>
<dbReference type="InterPro" id="IPR036257">
    <property type="entry name" value="Cyt_c_oxidase_su2_TM_sf"/>
</dbReference>
<evidence type="ECO:0000256" key="2">
    <source>
        <dbReference type="ARBA" id="ARBA00007866"/>
    </source>
</evidence>
<keyword evidence="5 10" id="KW-0812">Transmembrane</keyword>
<dbReference type="Pfam" id="PF00116">
    <property type="entry name" value="COX2"/>
    <property type="match status" value="1"/>
</dbReference>
<evidence type="ECO:0000256" key="5">
    <source>
        <dbReference type="ARBA" id="ARBA00022692"/>
    </source>
</evidence>
<dbReference type="PANTHER" id="PTHR22888">
    <property type="entry name" value="CYTOCHROME C OXIDASE, SUBUNIT II"/>
    <property type="match status" value="1"/>
</dbReference>